<evidence type="ECO:0000256" key="9">
    <source>
        <dbReference type="ARBA" id="ARBA00022989"/>
    </source>
</evidence>
<evidence type="ECO:0000313" key="14">
    <source>
        <dbReference type="EMBL" id="ROP42914.1"/>
    </source>
</evidence>
<dbReference type="GO" id="GO:0019646">
    <property type="term" value="P:aerobic electron transport chain"/>
    <property type="evidence" value="ECO:0007669"/>
    <property type="project" value="InterPro"/>
</dbReference>
<feature type="transmembrane region" description="Helical" evidence="12">
    <location>
        <begin position="138"/>
        <end position="161"/>
    </location>
</feature>
<feature type="region of interest" description="Disordered" evidence="13">
    <location>
        <begin position="485"/>
        <end position="522"/>
    </location>
</feature>
<feature type="transmembrane region" description="Helical" evidence="12">
    <location>
        <begin position="360"/>
        <end position="381"/>
    </location>
</feature>
<evidence type="ECO:0000256" key="3">
    <source>
        <dbReference type="ARBA" id="ARBA00022448"/>
    </source>
</evidence>
<evidence type="ECO:0000256" key="2">
    <source>
        <dbReference type="ARBA" id="ARBA00009819"/>
    </source>
</evidence>
<keyword evidence="9 12" id="KW-1133">Transmembrane helix</keyword>
<dbReference type="OrthoDB" id="9807042at2"/>
<dbReference type="PANTHER" id="PTHR30365:SF15">
    <property type="entry name" value="CYTOCHROME BD UBIQUINOL OXIDASE SUBUNIT 1"/>
    <property type="match status" value="1"/>
</dbReference>
<keyword evidence="3 12" id="KW-0813">Transport</keyword>
<dbReference type="GO" id="GO:0016682">
    <property type="term" value="F:oxidoreductase activity, acting on diphenols and related substances as donors, oxygen as acceptor"/>
    <property type="evidence" value="ECO:0007669"/>
    <property type="project" value="TreeGrafter"/>
</dbReference>
<keyword evidence="7 12" id="KW-0479">Metal-binding</keyword>
<evidence type="ECO:0000313" key="15">
    <source>
        <dbReference type="Proteomes" id="UP000276232"/>
    </source>
</evidence>
<dbReference type="PANTHER" id="PTHR30365">
    <property type="entry name" value="CYTOCHROME D UBIQUINOL OXIDASE"/>
    <property type="match status" value="1"/>
</dbReference>
<dbReference type="GO" id="GO:0009055">
    <property type="term" value="F:electron transfer activity"/>
    <property type="evidence" value="ECO:0007669"/>
    <property type="project" value="UniProtKB-UniRule"/>
</dbReference>
<gene>
    <name evidence="14" type="ORF">EDC03_2203</name>
</gene>
<feature type="transmembrane region" description="Helical" evidence="12">
    <location>
        <begin position="61"/>
        <end position="82"/>
    </location>
</feature>
<dbReference type="GO" id="GO:0005886">
    <property type="term" value="C:plasma membrane"/>
    <property type="evidence" value="ECO:0007669"/>
    <property type="project" value="UniProtKB-SubCell"/>
</dbReference>
<evidence type="ECO:0000256" key="10">
    <source>
        <dbReference type="ARBA" id="ARBA00023004"/>
    </source>
</evidence>
<evidence type="ECO:0000256" key="4">
    <source>
        <dbReference type="ARBA" id="ARBA00022475"/>
    </source>
</evidence>
<dbReference type="InParanoid" id="A0A3N1HK98"/>
<proteinExistence type="inferred from homology"/>
<dbReference type="Pfam" id="PF01654">
    <property type="entry name" value="Cyt_bd_oxida_I"/>
    <property type="match status" value="1"/>
</dbReference>
<feature type="transmembrane region" description="Helical" evidence="12">
    <location>
        <begin position="102"/>
        <end position="126"/>
    </location>
</feature>
<organism evidence="14 15">
    <name type="scientific">Pseudokineococcus lusitanus</name>
    <dbReference type="NCBI Taxonomy" id="763993"/>
    <lineage>
        <taxon>Bacteria</taxon>
        <taxon>Bacillati</taxon>
        <taxon>Actinomycetota</taxon>
        <taxon>Actinomycetes</taxon>
        <taxon>Kineosporiales</taxon>
        <taxon>Kineosporiaceae</taxon>
        <taxon>Pseudokineococcus</taxon>
    </lineage>
</organism>
<feature type="transmembrane region" description="Helical" evidence="12">
    <location>
        <begin position="449"/>
        <end position="472"/>
    </location>
</feature>
<evidence type="ECO:0000256" key="13">
    <source>
        <dbReference type="SAM" id="MobiDB-lite"/>
    </source>
</evidence>
<dbReference type="GO" id="GO:0046872">
    <property type="term" value="F:metal ion binding"/>
    <property type="evidence" value="ECO:0007669"/>
    <property type="project" value="UniProtKB-UniRule"/>
</dbReference>
<feature type="transmembrane region" description="Helical" evidence="12">
    <location>
        <begin position="251"/>
        <end position="270"/>
    </location>
</feature>
<feature type="transmembrane region" description="Helical" evidence="12">
    <location>
        <begin position="193"/>
        <end position="215"/>
    </location>
</feature>
<sequence>MTHVGRLGTVDLDVLDITRLQFAVVTIYHYLFVPLSITLAAVTAGLHTAWHRTGRERYRRLTLLVGKLLLVTFAVGVVTGLVQEFQFGLGWSDFARAYGDVFGPTLAIEGMLAFFLEATFLGLWYFGWDRLPRRLHLATIWVVAVGTLISAFVILAANAFMQNPVAYSWDAERGRARLESFLGLMTNPVNLAAFPHTIAGAAMLGGALLLAIGAWRRWVHVPTASGLGEPGEPEGDDDHEQRLAFGTLARVGAWLTLAGGVMTALTGDVLGKVMTEVQPMKMAAAEALYTTTAGAPFSILAIGRPGGGEPFFSLDVPYLLSVLAVGDPTATVQGIDDLQAQYAAQFGPGSYVPVVWMAYWSFRAMIGIGMAAAAIAAAYLWATRRGRALPVGNRWVARALRLLPVLPLLPAAAGTFGWVFTETARQPWLAFGLTRTEDGISPGLTAGEALAALAAFTLAYGVIAVVWTRLVLHVVRQDLDTAAISGAERDDDDGDAGDGPAADGEGTPGGRRTRDDDLAPSY</sequence>
<comment type="subcellular location">
    <subcellularLocation>
        <location evidence="1">Cell membrane</location>
        <topology evidence="1">Multi-pass membrane protein</topology>
    </subcellularLocation>
</comment>
<dbReference type="GO" id="GO:0070069">
    <property type="term" value="C:cytochrome complex"/>
    <property type="evidence" value="ECO:0007669"/>
    <property type="project" value="UniProtKB-UniRule"/>
</dbReference>
<evidence type="ECO:0000256" key="6">
    <source>
        <dbReference type="ARBA" id="ARBA00022692"/>
    </source>
</evidence>
<dbReference type="Proteomes" id="UP000276232">
    <property type="component" value="Unassembled WGS sequence"/>
</dbReference>
<keyword evidence="5 12" id="KW-0349">Heme</keyword>
<keyword evidence="4 12" id="KW-1003">Cell membrane</keyword>
<protein>
    <submittedName>
        <fullName evidence="14">Cytochrome bd-I ubiquinol oxidase subunit 1 apoprotein</fullName>
    </submittedName>
</protein>
<keyword evidence="8 12" id="KW-0249">Electron transport</keyword>
<dbReference type="GO" id="GO:0020037">
    <property type="term" value="F:heme binding"/>
    <property type="evidence" value="ECO:0007669"/>
    <property type="project" value="TreeGrafter"/>
</dbReference>
<keyword evidence="6 12" id="KW-0812">Transmembrane</keyword>
<name>A0A3N1HK98_9ACTN</name>
<feature type="transmembrane region" description="Helical" evidence="12">
    <location>
        <begin position="402"/>
        <end position="421"/>
    </location>
</feature>
<evidence type="ECO:0000256" key="12">
    <source>
        <dbReference type="PIRNR" id="PIRNR006446"/>
    </source>
</evidence>
<evidence type="ECO:0000256" key="8">
    <source>
        <dbReference type="ARBA" id="ARBA00022982"/>
    </source>
</evidence>
<evidence type="ECO:0000256" key="11">
    <source>
        <dbReference type="ARBA" id="ARBA00023136"/>
    </source>
</evidence>
<dbReference type="EMBL" id="RJKN01000005">
    <property type="protein sequence ID" value="ROP42914.1"/>
    <property type="molecule type" value="Genomic_DNA"/>
</dbReference>
<evidence type="ECO:0000256" key="5">
    <source>
        <dbReference type="ARBA" id="ARBA00022617"/>
    </source>
</evidence>
<dbReference type="FunCoup" id="A0A3N1HK98">
    <property type="interactions" value="68"/>
</dbReference>
<reference evidence="14 15" key="1">
    <citation type="journal article" date="2015" name="Stand. Genomic Sci.">
        <title>Genomic Encyclopedia of Bacterial and Archaeal Type Strains, Phase III: the genomes of soil and plant-associated and newly described type strains.</title>
        <authorList>
            <person name="Whitman W.B."/>
            <person name="Woyke T."/>
            <person name="Klenk H.P."/>
            <person name="Zhou Y."/>
            <person name="Lilburn T.G."/>
            <person name="Beck B.J."/>
            <person name="De Vos P."/>
            <person name="Vandamme P."/>
            <person name="Eisen J.A."/>
            <person name="Garrity G."/>
            <person name="Hugenholtz P."/>
            <person name="Kyrpides N.C."/>
        </authorList>
    </citation>
    <scope>NUCLEOTIDE SEQUENCE [LARGE SCALE GENOMIC DNA]</scope>
    <source>
        <strain evidence="14 15">CECT 7306</strain>
    </source>
</reference>
<evidence type="ECO:0000256" key="1">
    <source>
        <dbReference type="ARBA" id="ARBA00004651"/>
    </source>
</evidence>
<comment type="caution">
    <text evidence="14">The sequence shown here is derived from an EMBL/GenBank/DDBJ whole genome shotgun (WGS) entry which is preliminary data.</text>
</comment>
<dbReference type="AlphaFoldDB" id="A0A3N1HK98"/>
<keyword evidence="11 12" id="KW-0472">Membrane</keyword>
<dbReference type="InterPro" id="IPR002585">
    <property type="entry name" value="Cyt-d_ubiquinol_oxidase_su_1"/>
</dbReference>
<dbReference type="PIRSF" id="PIRSF006446">
    <property type="entry name" value="Cyt_quinol_oxidase_1"/>
    <property type="match status" value="1"/>
</dbReference>
<evidence type="ECO:0000256" key="7">
    <source>
        <dbReference type="ARBA" id="ARBA00022723"/>
    </source>
</evidence>
<feature type="compositionally biased region" description="Basic and acidic residues" evidence="13">
    <location>
        <begin position="512"/>
        <end position="522"/>
    </location>
</feature>
<keyword evidence="15" id="KW-1185">Reference proteome</keyword>
<keyword evidence="10 12" id="KW-0408">Iron</keyword>
<accession>A0A3N1HK98</accession>
<feature type="transmembrane region" description="Helical" evidence="12">
    <location>
        <begin position="27"/>
        <end position="49"/>
    </location>
</feature>
<comment type="similarity">
    <text evidence="2 12">Belongs to the cytochrome ubiquinol oxidase subunit 1 family.</text>
</comment>